<keyword evidence="1" id="KW-0812">Transmembrane</keyword>
<accession>A0ABX3ZJ23</accession>
<comment type="caution">
    <text evidence="2">The sequence shown here is derived from an EMBL/GenBank/DDBJ whole genome shotgun (WGS) entry which is preliminary data.</text>
</comment>
<keyword evidence="3" id="KW-1185">Reference proteome</keyword>
<organism evidence="2 3">
    <name type="scientific">Solibacillus kalamii</name>
    <dbReference type="NCBI Taxonomy" id="1748298"/>
    <lineage>
        <taxon>Bacteria</taxon>
        <taxon>Bacillati</taxon>
        <taxon>Bacillota</taxon>
        <taxon>Bacilli</taxon>
        <taxon>Bacillales</taxon>
        <taxon>Caryophanaceae</taxon>
        <taxon>Solibacillus</taxon>
    </lineage>
</organism>
<gene>
    <name evidence="2" type="ORF">CBM15_07870</name>
</gene>
<protein>
    <submittedName>
        <fullName evidence="2">Uncharacterized protein</fullName>
    </submittedName>
</protein>
<keyword evidence="1" id="KW-0472">Membrane</keyword>
<feature type="transmembrane region" description="Helical" evidence="1">
    <location>
        <begin position="67"/>
        <end position="91"/>
    </location>
</feature>
<evidence type="ECO:0000313" key="2">
    <source>
        <dbReference type="EMBL" id="OUZ39568.1"/>
    </source>
</evidence>
<sequence>MLAGLTIISLPFVRLIFPVFYVKTFLYDSSAIVLFPNGLNFNLVVAGCLLLFIGFIIPLIKQNKFTYSLLMVFIACGIFVFYLSILSYTYIGKEKVVSHNLFDGKSFQWTEIKEVALEYYVDDTGRYEEYNFISKDGNSIRIPLNNHFLQEDKSEIYRIARQNNVLFIEQEKN</sequence>
<dbReference type="EMBL" id="NHNT01000003">
    <property type="protein sequence ID" value="OUZ39568.1"/>
    <property type="molecule type" value="Genomic_DNA"/>
</dbReference>
<name>A0ABX3ZJ23_9BACL</name>
<reference evidence="2 3" key="1">
    <citation type="journal article" date="2017" name="Int. J. Syst. Evol. Microbiol.">
        <title>Solibacillus kalamii sp. nov., isolated from a high-efficiency particulate arrestance filter system used in the International Space Station.</title>
        <authorList>
            <person name="Checinska Sielaff A."/>
            <person name="Kumar R.M."/>
            <person name="Pal D."/>
            <person name="Mayilraj S."/>
            <person name="Venkateswaran K."/>
        </authorList>
    </citation>
    <scope>NUCLEOTIDE SEQUENCE [LARGE SCALE GENOMIC DNA]</scope>
    <source>
        <strain evidence="2 3">ISSFR-015</strain>
    </source>
</reference>
<evidence type="ECO:0000313" key="3">
    <source>
        <dbReference type="Proteomes" id="UP000196594"/>
    </source>
</evidence>
<keyword evidence="1" id="KW-1133">Transmembrane helix</keyword>
<dbReference type="Proteomes" id="UP000196594">
    <property type="component" value="Unassembled WGS sequence"/>
</dbReference>
<evidence type="ECO:0000256" key="1">
    <source>
        <dbReference type="SAM" id="Phobius"/>
    </source>
</evidence>
<proteinExistence type="predicted"/>
<feature type="transmembrane region" description="Helical" evidence="1">
    <location>
        <begin position="39"/>
        <end position="60"/>
    </location>
</feature>